<dbReference type="PANTHER" id="PTHR13710">
    <property type="entry name" value="DNA HELICASE RECQ FAMILY MEMBER"/>
    <property type="match status" value="1"/>
</dbReference>
<proteinExistence type="inferred from homology"/>
<keyword evidence="2" id="KW-0238">DNA-binding</keyword>
<sequence length="103" mass="11761">MKAMAIDEAHTIKKWGSSFRQKLVRISELRSLLPPDTPVMALTNTAPLTLRIDLIKIGMKDPTLIIMSLCKDNISYHVTLFQSLDHNLKEGLEQLRSKRTLYP</sequence>
<dbReference type="PANTHER" id="PTHR13710:SF105">
    <property type="entry name" value="ATP-DEPENDENT DNA HELICASE Q1"/>
    <property type="match status" value="1"/>
</dbReference>
<protein>
    <recommendedName>
        <fullName evidence="5">DNA 3'-5' helicase</fullName>
        <ecNumber evidence="5">5.6.2.4</ecNumber>
    </recommendedName>
</protein>
<evidence type="ECO:0000313" key="6">
    <source>
        <dbReference type="EnsemblMetazoa" id="Aqu2.1.32200_001"/>
    </source>
</evidence>
<dbReference type="GO" id="GO:0003677">
    <property type="term" value="F:DNA binding"/>
    <property type="evidence" value="ECO:0007669"/>
    <property type="project" value="UniProtKB-KW"/>
</dbReference>
<accession>A0A1X7UW39</accession>
<dbReference type="GO" id="GO:0006281">
    <property type="term" value="P:DNA repair"/>
    <property type="evidence" value="ECO:0007669"/>
    <property type="project" value="TreeGrafter"/>
</dbReference>
<dbReference type="InterPro" id="IPR027417">
    <property type="entry name" value="P-loop_NTPase"/>
</dbReference>
<dbReference type="GO" id="GO:0006310">
    <property type="term" value="P:DNA recombination"/>
    <property type="evidence" value="ECO:0007669"/>
    <property type="project" value="TreeGrafter"/>
</dbReference>
<dbReference type="GO" id="GO:0005694">
    <property type="term" value="C:chromosome"/>
    <property type="evidence" value="ECO:0007669"/>
    <property type="project" value="TreeGrafter"/>
</dbReference>
<evidence type="ECO:0000256" key="4">
    <source>
        <dbReference type="ARBA" id="ARBA00034617"/>
    </source>
</evidence>
<dbReference type="EC" id="5.6.2.4" evidence="5"/>
<dbReference type="STRING" id="400682.A0A1X7UW39"/>
<evidence type="ECO:0000256" key="2">
    <source>
        <dbReference type="ARBA" id="ARBA00023125"/>
    </source>
</evidence>
<evidence type="ECO:0000256" key="5">
    <source>
        <dbReference type="ARBA" id="ARBA00034808"/>
    </source>
</evidence>
<dbReference type="GO" id="GO:0005737">
    <property type="term" value="C:cytoplasm"/>
    <property type="evidence" value="ECO:0007669"/>
    <property type="project" value="TreeGrafter"/>
</dbReference>
<dbReference type="Gene3D" id="3.40.50.300">
    <property type="entry name" value="P-loop containing nucleotide triphosphate hydrolases"/>
    <property type="match status" value="1"/>
</dbReference>
<organism evidence="6">
    <name type="scientific">Amphimedon queenslandica</name>
    <name type="common">Sponge</name>
    <dbReference type="NCBI Taxonomy" id="400682"/>
    <lineage>
        <taxon>Eukaryota</taxon>
        <taxon>Metazoa</taxon>
        <taxon>Porifera</taxon>
        <taxon>Demospongiae</taxon>
        <taxon>Heteroscleromorpha</taxon>
        <taxon>Haplosclerida</taxon>
        <taxon>Niphatidae</taxon>
        <taxon>Amphimedon</taxon>
    </lineage>
</organism>
<dbReference type="AlphaFoldDB" id="A0A1X7UW39"/>
<dbReference type="InParanoid" id="A0A1X7UW39"/>
<comment type="catalytic activity">
    <reaction evidence="4">
        <text>Couples ATP hydrolysis with the unwinding of duplex DNA by translocating in the 3'-5' direction.</text>
        <dbReference type="EC" id="5.6.2.4"/>
    </reaction>
</comment>
<dbReference type="GO" id="GO:0009378">
    <property type="term" value="F:four-way junction helicase activity"/>
    <property type="evidence" value="ECO:0007669"/>
    <property type="project" value="TreeGrafter"/>
</dbReference>
<dbReference type="GO" id="GO:0043138">
    <property type="term" value="F:3'-5' DNA helicase activity"/>
    <property type="evidence" value="ECO:0007669"/>
    <property type="project" value="UniProtKB-EC"/>
</dbReference>
<evidence type="ECO:0000256" key="1">
    <source>
        <dbReference type="ARBA" id="ARBA00005446"/>
    </source>
</evidence>
<name>A0A1X7UW39_AMPQE</name>
<dbReference type="EnsemblMetazoa" id="Aqu2.1.32200_001">
    <property type="protein sequence ID" value="Aqu2.1.32200_001"/>
    <property type="gene ID" value="Aqu2.1.32200"/>
</dbReference>
<keyword evidence="3" id="KW-0413">Isomerase</keyword>
<comment type="similarity">
    <text evidence="1">Belongs to the helicase family. RecQ subfamily.</text>
</comment>
<reference evidence="6" key="1">
    <citation type="submission" date="2017-05" db="UniProtKB">
        <authorList>
            <consortium name="EnsemblMetazoa"/>
        </authorList>
    </citation>
    <scope>IDENTIFICATION</scope>
</reference>
<evidence type="ECO:0000256" key="3">
    <source>
        <dbReference type="ARBA" id="ARBA00023235"/>
    </source>
</evidence>